<proteinExistence type="predicted"/>
<keyword evidence="1" id="KW-0732">Signal</keyword>
<keyword evidence="3" id="KW-1185">Reference proteome</keyword>
<feature type="signal peptide" evidence="1">
    <location>
        <begin position="1"/>
        <end position="21"/>
    </location>
</feature>
<gene>
    <name evidence="2" type="ORF">BDN71DRAFT_1455295</name>
</gene>
<organism evidence="2 3">
    <name type="scientific">Pleurotus eryngii</name>
    <name type="common">Boletus of the steppes</name>
    <dbReference type="NCBI Taxonomy" id="5323"/>
    <lineage>
        <taxon>Eukaryota</taxon>
        <taxon>Fungi</taxon>
        <taxon>Dikarya</taxon>
        <taxon>Basidiomycota</taxon>
        <taxon>Agaricomycotina</taxon>
        <taxon>Agaricomycetes</taxon>
        <taxon>Agaricomycetidae</taxon>
        <taxon>Agaricales</taxon>
        <taxon>Pleurotineae</taxon>
        <taxon>Pleurotaceae</taxon>
        <taxon>Pleurotus</taxon>
    </lineage>
</organism>
<dbReference type="AlphaFoldDB" id="A0A9P5ZMR9"/>
<comment type="caution">
    <text evidence="2">The sequence shown here is derived from an EMBL/GenBank/DDBJ whole genome shotgun (WGS) entry which is preliminary data.</text>
</comment>
<dbReference type="EMBL" id="MU154655">
    <property type="protein sequence ID" value="KAF9489898.1"/>
    <property type="molecule type" value="Genomic_DNA"/>
</dbReference>
<reference evidence="2" key="1">
    <citation type="submission" date="2020-11" db="EMBL/GenBank/DDBJ databases">
        <authorList>
            <consortium name="DOE Joint Genome Institute"/>
            <person name="Ahrendt S."/>
            <person name="Riley R."/>
            <person name="Andreopoulos W."/>
            <person name="Labutti K."/>
            <person name="Pangilinan J."/>
            <person name="Ruiz-Duenas F.J."/>
            <person name="Barrasa J.M."/>
            <person name="Sanchez-Garcia M."/>
            <person name="Camarero S."/>
            <person name="Miyauchi S."/>
            <person name="Serrano A."/>
            <person name="Linde D."/>
            <person name="Babiker R."/>
            <person name="Drula E."/>
            <person name="Ayuso-Fernandez I."/>
            <person name="Pacheco R."/>
            <person name="Padilla G."/>
            <person name="Ferreira P."/>
            <person name="Barriuso J."/>
            <person name="Kellner H."/>
            <person name="Castanera R."/>
            <person name="Alfaro M."/>
            <person name="Ramirez L."/>
            <person name="Pisabarro A.G."/>
            <person name="Kuo A."/>
            <person name="Tritt A."/>
            <person name="Lipzen A."/>
            <person name="He G."/>
            <person name="Yan M."/>
            <person name="Ng V."/>
            <person name="Cullen D."/>
            <person name="Martin F."/>
            <person name="Rosso M.-N."/>
            <person name="Henrissat B."/>
            <person name="Hibbett D."/>
            <person name="Martinez A.T."/>
            <person name="Grigoriev I.V."/>
        </authorList>
    </citation>
    <scope>NUCLEOTIDE SEQUENCE</scope>
    <source>
        <strain evidence="2">ATCC 90797</strain>
    </source>
</reference>
<protein>
    <recommendedName>
        <fullName evidence="4">Secreted protein</fullName>
    </recommendedName>
</protein>
<name>A0A9P5ZMR9_PLEER</name>
<dbReference type="Proteomes" id="UP000807025">
    <property type="component" value="Unassembled WGS sequence"/>
</dbReference>
<evidence type="ECO:0000313" key="3">
    <source>
        <dbReference type="Proteomes" id="UP000807025"/>
    </source>
</evidence>
<feature type="chain" id="PRO_5040337906" description="Secreted protein" evidence="1">
    <location>
        <begin position="22"/>
        <end position="73"/>
    </location>
</feature>
<sequence>MSIRLLPSMLRLLIMVARREAMKCTRYEGTFSPASRTHPTLSFTRFHLSLKLNCDRQAQCRCDELDEGCMMMV</sequence>
<evidence type="ECO:0008006" key="4">
    <source>
        <dbReference type="Google" id="ProtNLM"/>
    </source>
</evidence>
<evidence type="ECO:0000256" key="1">
    <source>
        <dbReference type="SAM" id="SignalP"/>
    </source>
</evidence>
<accession>A0A9P5ZMR9</accession>
<evidence type="ECO:0000313" key="2">
    <source>
        <dbReference type="EMBL" id="KAF9489898.1"/>
    </source>
</evidence>